<evidence type="ECO:0000259" key="2">
    <source>
        <dbReference type="PROSITE" id="PS51385"/>
    </source>
</evidence>
<feature type="non-terminal residue" evidence="3">
    <location>
        <position position="1"/>
    </location>
</feature>
<comment type="caution">
    <text evidence="3">The sequence shown here is derived from an EMBL/GenBank/DDBJ whole genome shotgun (WGS) entry which is preliminary data.</text>
</comment>
<feature type="compositionally biased region" description="Basic residues" evidence="1">
    <location>
        <begin position="150"/>
        <end position="160"/>
    </location>
</feature>
<organism evidence="3 4">
    <name type="scientific">Olpidium bornovanus</name>
    <dbReference type="NCBI Taxonomy" id="278681"/>
    <lineage>
        <taxon>Eukaryota</taxon>
        <taxon>Fungi</taxon>
        <taxon>Fungi incertae sedis</taxon>
        <taxon>Olpidiomycota</taxon>
        <taxon>Olpidiomycotina</taxon>
        <taxon>Olpidiomycetes</taxon>
        <taxon>Olpidiales</taxon>
        <taxon>Olpidiaceae</taxon>
        <taxon>Olpidium</taxon>
    </lineage>
</organism>
<sequence length="177" mass="18796">SSVPRANPAAAPCIEPKITVCLGAPKAGLTDRNATGEVYLADVGIPCCVWKQVGVRNWSPAVFGSEYVVGLDKGGPGKVCDVCLGPAEAPVVGVAVVVVRATLSVFFCTTPSRQSRIREHARTSTQAHTYSHARDVKHSVGWPVGKILTGKKKKKKKRGRAPSVSRYLSPSDPFLGF</sequence>
<dbReference type="EMBL" id="JAEFCI010004005">
    <property type="protein sequence ID" value="KAG5461207.1"/>
    <property type="molecule type" value="Genomic_DNA"/>
</dbReference>
<gene>
    <name evidence="3" type="ORF">BJ554DRAFT_6632</name>
</gene>
<proteinExistence type="predicted"/>
<evidence type="ECO:0000313" key="3">
    <source>
        <dbReference type="EMBL" id="KAG5461207.1"/>
    </source>
</evidence>
<accession>A0A8H7ZXW1</accession>
<name>A0A8H7ZXW1_9FUNG</name>
<reference evidence="3 4" key="1">
    <citation type="journal article" name="Sci. Rep.">
        <title>Genome-scale phylogenetic analyses confirm Olpidium as the closest living zoosporic fungus to the non-flagellated, terrestrial fungi.</title>
        <authorList>
            <person name="Chang Y."/>
            <person name="Rochon D."/>
            <person name="Sekimoto S."/>
            <person name="Wang Y."/>
            <person name="Chovatia M."/>
            <person name="Sandor L."/>
            <person name="Salamov A."/>
            <person name="Grigoriev I.V."/>
            <person name="Stajich J.E."/>
            <person name="Spatafora J.W."/>
        </authorList>
    </citation>
    <scope>NUCLEOTIDE SEQUENCE [LARGE SCALE GENOMIC DNA]</scope>
    <source>
        <strain evidence="3">S191</strain>
    </source>
</reference>
<dbReference type="AlphaFoldDB" id="A0A8H7ZXW1"/>
<dbReference type="InterPro" id="IPR036652">
    <property type="entry name" value="YjeF_N_dom_sf"/>
</dbReference>
<feature type="region of interest" description="Disordered" evidence="1">
    <location>
        <begin position="150"/>
        <end position="177"/>
    </location>
</feature>
<feature type="domain" description="YjeF N-terminal" evidence="2">
    <location>
        <begin position="1"/>
        <end position="51"/>
    </location>
</feature>
<dbReference type="PROSITE" id="PS51385">
    <property type="entry name" value="YJEF_N"/>
    <property type="match status" value="1"/>
</dbReference>
<keyword evidence="4" id="KW-1185">Reference proteome</keyword>
<evidence type="ECO:0000256" key="1">
    <source>
        <dbReference type="SAM" id="MobiDB-lite"/>
    </source>
</evidence>
<protein>
    <recommendedName>
        <fullName evidence="2">YjeF N-terminal domain-containing protein</fullName>
    </recommendedName>
</protein>
<dbReference type="SUPFAM" id="SSF64153">
    <property type="entry name" value="YjeF N-terminal domain-like"/>
    <property type="match status" value="1"/>
</dbReference>
<dbReference type="Proteomes" id="UP000673691">
    <property type="component" value="Unassembled WGS sequence"/>
</dbReference>
<dbReference type="Gene3D" id="3.40.50.10260">
    <property type="entry name" value="YjeF N-terminal domain"/>
    <property type="match status" value="1"/>
</dbReference>
<dbReference type="OrthoDB" id="10030313at2759"/>
<evidence type="ECO:0000313" key="4">
    <source>
        <dbReference type="Proteomes" id="UP000673691"/>
    </source>
</evidence>
<dbReference type="InterPro" id="IPR004443">
    <property type="entry name" value="YjeF_N_dom"/>
</dbReference>